<organism evidence="1 2">
    <name type="scientific">Crenichthys baileyi</name>
    <name type="common">White River springfish</name>
    <dbReference type="NCBI Taxonomy" id="28760"/>
    <lineage>
        <taxon>Eukaryota</taxon>
        <taxon>Metazoa</taxon>
        <taxon>Chordata</taxon>
        <taxon>Craniata</taxon>
        <taxon>Vertebrata</taxon>
        <taxon>Euteleostomi</taxon>
        <taxon>Actinopterygii</taxon>
        <taxon>Neopterygii</taxon>
        <taxon>Teleostei</taxon>
        <taxon>Neoteleostei</taxon>
        <taxon>Acanthomorphata</taxon>
        <taxon>Ovalentaria</taxon>
        <taxon>Atherinomorphae</taxon>
        <taxon>Cyprinodontiformes</taxon>
        <taxon>Goodeidae</taxon>
        <taxon>Crenichthys</taxon>
    </lineage>
</organism>
<dbReference type="AlphaFoldDB" id="A0AAV9S3H1"/>
<proteinExistence type="predicted"/>
<reference evidence="1 2" key="1">
    <citation type="submission" date="2021-06" db="EMBL/GenBank/DDBJ databases">
        <authorList>
            <person name="Palmer J.M."/>
        </authorList>
    </citation>
    <scope>NUCLEOTIDE SEQUENCE [LARGE SCALE GENOMIC DNA]</scope>
    <source>
        <strain evidence="1 2">MEX-2019</strain>
        <tissue evidence="1">Muscle</tissue>
    </source>
</reference>
<accession>A0AAV9S3H1</accession>
<dbReference type="Proteomes" id="UP001311232">
    <property type="component" value="Unassembled WGS sequence"/>
</dbReference>
<dbReference type="EMBL" id="JAHHUM010000921">
    <property type="protein sequence ID" value="KAK5615869.1"/>
    <property type="molecule type" value="Genomic_DNA"/>
</dbReference>
<evidence type="ECO:0000313" key="2">
    <source>
        <dbReference type="Proteomes" id="UP001311232"/>
    </source>
</evidence>
<gene>
    <name evidence="1" type="ORF">CRENBAI_020872</name>
</gene>
<sequence>MDYNHVQAPLKSANDHLDDPDTAGIFGQWVGAGLGGCTDHLPPRHPHPPDIAPADVAALDIGITGISEGGIIQPTNGNTEGRTRLCMGVVSVSPVDTPPAFQSISTTGRTIGHDQ</sequence>
<keyword evidence="2" id="KW-1185">Reference proteome</keyword>
<evidence type="ECO:0000313" key="1">
    <source>
        <dbReference type="EMBL" id="KAK5615869.1"/>
    </source>
</evidence>
<name>A0AAV9S3H1_9TELE</name>
<comment type="caution">
    <text evidence="1">The sequence shown here is derived from an EMBL/GenBank/DDBJ whole genome shotgun (WGS) entry which is preliminary data.</text>
</comment>
<protein>
    <submittedName>
        <fullName evidence="1">Uncharacterized protein</fullName>
    </submittedName>
</protein>